<feature type="transmembrane region" description="Helical" evidence="1">
    <location>
        <begin position="29"/>
        <end position="53"/>
    </location>
</feature>
<evidence type="ECO:0000256" key="1">
    <source>
        <dbReference type="SAM" id="Phobius"/>
    </source>
</evidence>
<reference evidence="2 3" key="1">
    <citation type="submission" date="2023-04" db="EMBL/GenBank/DDBJ databases">
        <title>Clostridium tannerae sp. nov., isolated from the fecal material of an alpaca.</title>
        <authorList>
            <person name="Miller S."/>
            <person name="Hendry M."/>
            <person name="King J."/>
            <person name="Sankaranarayanan K."/>
            <person name="Lawson P.A."/>
        </authorList>
    </citation>
    <scope>NUCLEOTIDE SEQUENCE [LARGE SCALE GENOMIC DNA]</scope>
    <source>
        <strain evidence="2 3">A1-XYC3</strain>
    </source>
</reference>
<feature type="transmembrane region" description="Helical" evidence="1">
    <location>
        <begin position="59"/>
        <end position="81"/>
    </location>
</feature>
<dbReference type="PANTHER" id="PTHR38450">
    <property type="entry name" value="STAGE V SPORULATION PROTEIN AC-RELATED"/>
    <property type="match status" value="1"/>
</dbReference>
<evidence type="ECO:0000313" key="2">
    <source>
        <dbReference type="EMBL" id="MDW8802494.1"/>
    </source>
</evidence>
<sequence>MDDIKIQTTNSSPKEVEARDENSAWFKSCLYAGLIGGLISVFAHILSIIYIAAGVPNDISLVVTLSTLLLLGALTTGLGWYSKLDKYGPAGGMLPTTGLSGAITGSAMQSKKMVNLFLKMFTKDLCQLLQFYFGVGLHV</sequence>
<dbReference type="RefSeq" id="WP_318798817.1">
    <property type="nucleotide sequence ID" value="NZ_JARUJP010000021.1"/>
</dbReference>
<proteinExistence type="predicted"/>
<evidence type="ECO:0000313" key="3">
    <source>
        <dbReference type="Proteomes" id="UP001281656"/>
    </source>
</evidence>
<accession>A0ABU4JWE7</accession>
<dbReference type="PANTHER" id="PTHR38450:SF1">
    <property type="entry name" value="STAGE V SPORULATION PROTEIN AC"/>
    <property type="match status" value="1"/>
</dbReference>
<dbReference type="InterPro" id="IPR005562">
    <property type="entry name" value="SpoVA"/>
</dbReference>
<organism evidence="2 3">
    <name type="scientific">Clostridium tanneri</name>
    <dbReference type="NCBI Taxonomy" id="3037988"/>
    <lineage>
        <taxon>Bacteria</taxon>
        <taxon>Bacillati</taxon>
        <taxon>Bacillota</taxon>
        <taxon>Clostridia</taxon>
        <taxon>Eubacteriales</taxon>
        <taxon>Clostridiaceae</taxon>
        <taxon>Clostridium</taxon>
    </lineage>
</organism>
<keyword evidence="1" id="KW-0472">Membrane</keyword>
<name>A0ABU4JWE7_9CLOT</name>
<keyword evidence="1" id="KW-0812">Transmembrane</keyword>
<comment type="caution">
    <text evidence="2">The sequence shown here is derived from an EMBL/GenBank/DDBJ whole genome shotgun (WGS) entry which is preliminary data.</text>
</comment>
<dbReference type="Proteomes" id="UP001281656">
    <property type="component" value="Unassembled WGS sequence"/>
</dbReference>
<dbReference type="Pfam" id="PF03862">
    <property type="entry name" value="SpoVAC_SpoVAEB"/>
    <property type="match status" value="1"/>
</dbReference>
<keyword evidence="1" id="KW-1133">Transmembrane helix</keyword>
<keyword evidence="3" id="KW-1185">Reference proteome</keyword>
<protein>
    <submittedName>
        <fullName evidence="2">SpoVA/SpoVAEb family sporulation membrane protein</fullName>
    </submittedName>
</protein>
<gene>
    <name evidence="2" type="ORF">P8V03_15200</name>
</gene>
<dbReference type="EMBL" id="JARUJP010000021">
    <property type="protein sequence ID" value="MDW8802494.1"/>
    <property type="molecule type" value="Genomic_DNA"/>
</dbReference>